<keyword evidence="15" id="KW-0325">Glycoprotein</keyword>
<keyword evidence="8" id="KW-0630">Potassium</keyword>
<evidence type="ECO:0000256" key="6">
    <source>
        <dbReference type="ARBA" id="ARBA00022607"/>
    </source>
</evidence>
<dbReference type="GO" id="GO:0005890">
    <property type="term" value="C:sodium:potassium-exchanging ATPase complex"/>
    <property type="evidence" value="ECO:0007669"/>
    <property type="project" value="InterPro"/>
</dbReference>
<evidence type="ECO:0000256" key="2">
    <source>
        <dbReference type="ARBA" id="ARBA00005876"/>
    </source>
</evidence>
<dbReference type="FunFam" id="2.60.40.1660:FF:000004">
    <property type="entry name" value="sodium/potassium-transporting ATPase subunit beta-2"/>
    <property type="match status" value="1"/>
</dbReference>
<dbReference type="Pfam" id="PF00287">
    <property type="entry name" value="Na_K-ATPase"/>
    <property type="match status" value="1"/>
</dbReference>
<keyword evidence="11" id="KW-0915">Sodium</keyword>
<keyword evidence="10 18" id="KW-1133">Transmembrane helix</keyword>
<dbReference type="PROSITE" id="PS00390">
    <property type="entry name" value="ATPASE_NA_K_BETA_1"/>
    <property type="match status" value="1"/>
</dbReference>
<proteinExistence type="inferred from homology"/>
<accession>A0A1W7RAX9</accession>
<dbReference type="GO" id="GO:0006883">
    <property type="term" value="P:intracellular sodium ion homeostasis"/>
    <property type="evidence" value="ECO:0007669"/>
    <property type="project" value="TreeGrafter"/>
</dbReference>
<keyword evidence="6" id="KW-0740">Sodium/potassium transport</keyword>
<evidence type="ECO:0000256" key="4">
    <source>
        <dbReference type="ARBA" id="ARBA00022475"/>
    </source>
</evidence>
<evidence type="ECO:0000256" key="16">
    <source>
        <dbReference type="ARBA" id="ARBA00023201"/>
    </source>
</evidence>
<evidence type="ECO:0000256" key="14">
    <source>
        <dbReference type="ARBA" id="ARBA00023157"/>
    </source>
</evidence>
<dbReference type="AlphaFoldDB" id="A0A1W7RAX9"/>
<comment type="function">
    <text evidence="17">This is the non-catalytic component of the active enzyme, which catalyzes the hydrolysis of ATP coupled with the exchange of Na(+) and K(+) ions across the plasma membrane. The beta subunit regulates, through assembly of alpha/beta heterodimers, the number of sodium pumps transported to the plasma membrane.</text>
</comment>
<dbReference type="PANTHER" id="PTHR11523">
    <property type="entry name" value="SODIUM/POTASSIUM-DEPENDENT ATPASE BETA SUBUNIT"/>
    <property type="match status" value="1"/>
</dbReference>
<feature type="transmembrane region" description="Helical" evidence="18">
    <location>
        <begin position="47"/>
        <end position="68"/>
    </location>
</feature>
<keyword evidence="9" id="KW-0735">Signal-anchor</keyword>
<name>A0A1W7RAX9_9SCOR</name>
<keyword evidence="16" id="KW-0739">Sodium transport</keyword>
<evidence type="ECO:0000256" key="3">
    <source>
        <dbReference type="ARBA" id="ARBA00022448"/>
    </source>
</evidence>
<evidence type="ECO:0000256" key="5">
    <source>
        <dbReference type="ARBA" id="ARBA00022538"/>
    </source>
</evidence>
<keyword evidence="7 18" id="KW-0812">Transmembrane</keyword>
<evidence type="ECO:0000256" key="17">
    <source>
        <dbReference type="ARBA" id="ARBA00025540"/>
    </source>
</evidence>
<evidence type="ECO:0000256" key="9">
    <source>
        <dbReference type="ARBA" id="ARBA00022968"/>
    </source>
</evidence>
<evidence type="ECO:0000256" key="18">
    <source>
        <dbReference type="SAM" id="Phobius"/>
    </source>
</evidence>
<dbReference type="EMBL" id="GFAH01000086">
    <property type="protein sequence ID" value="JAV48303.1"/>
    <property type="molecule type" value="Transcribed_RNA"/>
</dbReference>
<evidence type="ECO:0000256" key="12">
    <source>
        <dbReference type="ARBA" id="ARBA00023065"/>
    </source>
</evidence>
<dbReference type="GO" id="GO:1990573">
    <property type="term" value="P:potassium ion import across plasma membrane"/>
    <property type="evidence" value="ECO:0007669"/>
    <property type="project" value="TreeGrafter"/>
</dbReference>
<keyword evidence="14" id="KW-1015">Disulfide bond</keyword>
<keyword evidence="12" id="KW-0406">Ion transport</keyword>
<evidence type="ECO:0000256" key="13">
    <source>
        <dbReference type="ARBA" id="ARBA00023136"/>
    </source>
</evidence>
<dbReference type="Gene3D" id="2.60.40.1660">
    <property type="entry name" value="Na, k-atpase alpha subunit"/>
    <property type="match status" value="1"/>
</dbReference>
<dbReference type="GO" id="GO:0030007">
    <property type="term" value="P:intracellular potassium ion homeostasis"/>
    <property type="evidence" value="ECO:0007669"/>
    <property type="project" value="TreeGrafter"/>
</dbReference>
<keyword evidence="5" id="KW-0633">Potassium transport</keyword>
<dbReference type="InterPro" id="IPR038702">
    <property type="entry name" value="Na/K_ATPase_sub_beta_sf"/>
</dbReference>
<keyword evidence="4" id="KW-1003">Cell membrane</keyword>
<evidence type="ECO:0000256" key="10">
    <source>
        <dbReference type="ARBA" id="ARBA00022989"/>
    </source>
</evidence>
<dbReference type="InterPro" id="IPR000402">
    <property type="entry name" value="Na/K_ATPase_sub_beta"/>
</dbReference>
<dbReference type="PANTHER" id="PTHR11523:SF28">
    <property type="entry name" value="NA_K-ATPASE BETA SUBUNIT ISOFORM 4-RELATED"/>
    <property type="match status" value="1"/>
</dbReference>
<evidence type="ECO:0000256" key="7">
    <source>
        <dbReference type="ARBA" id="ARBA00022692"/>
    </source>
</evidence>
<dbReference type="GO" id="GO:0001671">
    <property type="term" value="F:ATPase activator activity"/>
    <property type="evidence" value="ECO:0007669"/>
    <property type="project" value="UniProtKB-ARBA"/>
</dbReference>
<keyword evidence="13 18" id="KW-0472">Membrane</keyword>
<evidence type="ECO:0000256" key="11">
    <source>
        <dbReference type="ARBA" id="ARBA00023053"/>
    </source>
</evidence>
<comment type="similarity">
    <text evidence="2">Belongs to the X(+)/potassium ATPases subunit beta family.</text>
</comment>
<dbReference type="GO" id="GO:0036376">
    <property type="term" value="P:sodium ion export across plasma membrane"/>
    <property type="evidence" value="ECO:0007669"/>
    <property type="project" value="TreeGrafter"/>
</dbReference>
<evidence type="ECO:0000256" key="15">
    <source>
        <dbReference type="ARBA" id="ARBA00023180"/>
    </source>
</evidence>
<evidence type="ECO:0000313" key="19">
    <source>
        <dbReference type="EMBL" id="JAV48303.1"/>
    </source>
</evidence>
<evidence type="ECO:0000256" key="8">
    <source>
        <dbReference type="ARBA" id="ARBA00022958"/>
    </source>
</evidence>
<protein>
    <submittedName>
        <fullName evidence="19">Sodium/potassium-transporting ATPase subunit beta</fullName>
    </submittedName>
</protein>
<comment type="subcellular location">
    <subcellularLocation>
        <location evidence="1">Cell membrane</location>
        <topology evidence="1">Single-pass type II membrane protein</topology>
    </subcellularLocation>
</comment>
<keyword evidence="3" id="KW-0813">Transport</keyword>
<reference evidence="19" key="1">
    <citation type="submission" date="2016-11" db="EMBL/GenBank/DDBJ databases">
        <title>Venom-gland transcriptomics and venom proteomics of the black-back scorpion (Hadrurus spadix) reveal detectability challenges and an unexplored realm of animal toxin diversity.</title>
        <authorList>
            <person name="Rokyta D.R."/>
            <person name="Ward M.J."/>
        </authorList>
    </citation>
    <scope>NUCLEOTIDE SEQUENCE</scope>
    <source>
        <tissue evidence="19">Venom gland</tissue>
    </source>
</reference>
<evidence type="ECO:0000256" key="1">
    <source>
        <dbReference type="ARBA" id="ARBA00004401"/>
    </source>
</evidence>
<organism evidence="19">
    <name type="scientific">Hadrurus spadix</name>
    <dbReference type="NCBI Taxonomy" id="141984"/>
    <lineage>
        <taxon>Eukaryota</taxon>
        <taxon>Metazoa</taxon>
        <taxon>Ecdysozoa</taxon>
        <taxon>Arthropoda</taxon>
        <taxon>Chelicerata</taxon>
        <taxon>Arachnida</taxon>
        <taxon>Scorpiones</taxon>
        <taxon>Iurida</taxon>
        <taxon>Iuroidea</taxon>
        <taxon>Hadrurus</taxon>
    </lineage>
</organism>
<sequence length="301" mass="34878">MADEKDGQYFKRPSTASKWQNFKSFLWNSDTKEFLGRTGLSWLKITVFYIIFYSCLAGFWTVMLVIFYQTLSNTEPRWTLSSSRIGDNPGLGFRPRPPESNIDSTLIWFDATNNDTIKHWVNNLNEFLEPYNYQRNVSSCSASQGPTKGGVCYFPIGDIGSKCSASMNYGYNTRQPCVLIKLNRIFKWQPEPYEKGQYPSDMPDFIKNTYDENFIYISCDGENAADKDNLGDVEYLPSSGINSYYFPFINQREYLSPFVFVRFKDIAKNVLINIECKAWARNIKHERADRLGMVHFEILAD</sequence>